<evidence type="ECO:0000313" key="2">
    <source>
        <dbReference type="EMBL" id="TFW15947.1"/>
    </source>
</evidence>
<feature type="compositionally biased region" description="Basic and acidic residues" evidence="1">
    <location>
        <begin position="186"/>
        <end position="195"/>
    </location>
</feature>
<dbReference type="Proteomes" id="UP000297729">
    <property type="component" value="Unassembled WGS sequence"/>
</dbReference>
<organism evidence="2 3">
    <name type="scientific">Duganella callida</name>
    <dbReference type="NCBI Taxonomy" id="2561932"/>
    <lineage>
        <taxon>Bacteria</taxon>
        <taxon>Pseudomonadati</taxon>
        <taxon>Pseudomonadota</taxon>
        <taxon>Betaproteobacteria</taxon>
        <taxon>Burkholderiales</taxon>
        <taxon>Oxalobacteraceae</taxon>
        <taxon>Telluria group</taxon>
        <taxon>Duganella</taxon>
    </lineage>
</organism>
<feature type="region of interest" description="Disordered" evidence="1">
    <location>
        <begin position="282"/>
        <end position="310"/>
    </location>
</feature>
<gene>
    <name evidence="2" type="ORF">E4L98_24950</name>
</gene>
<dbReference type="OrthoDB" id="5526813at2"/>
<name>A0A4Y9S7D2_9BURK</name>
<feature type="compositionally biased region" description="Low complexity" evidence="1">
    <location>
        <begin position="171"/>
        <end position="181"/>
    </location>
</feature>
<reference evidence="2 3" key="1">
    <citation type="submission" date="2019-03" db="EMBL/GenBank/DDBJ databases">
        <title>Draft Genome Sequence of Duganella callidus sp. nov., a Novel Duganella Species Isolated from Cultivated Soil.</title>
        <authorList>
            <person name="Raths R."/>
            <person name="Peta V."/>
            <person name="Bucking H."/>
        </authorList>
    </citation>
    <scope>NUCLEOTIDE SEQUENCE [LARGE SCALE GENOMIC DNA]</scope>
    <source>
        <strain evidence="2 3">DN04</strain>
    </source>
</reference>
<accession>A0A4Y9S7D2</accession>
<dbReference type="RefSeq" id="WP_135204233.1">
    <property type="nucleotide sequence ID" value="NZ_SPVG01000245.1"/>
</dbReference>
<feature type="region of interest" description="Disordered" evidence="1">
    <location>
        <begin position="142"/>
        <end position="205"/>
    </location>
</feature>
<evidence type="ECO:0000313" key="3">
    <source>
        <dbReference type="Proteomes" id="UP000297729"/>
    </source>
</evidence>
<sequence length="310" mass="35219">MRDYSKVGPQFWNGRTGKALKAKGSEAVIVGMYLMTCQHANMLGLYYLNKAYIAVDTGLGLEGASKGLQWACEVGFCSYDEASEVVWVTEMALYQIGEQLELKDNRCKGVQREYDSVPENPFLSAFYERYAKVFHMTNRRVPEVESTSPLQAPSKPLPSQEQEQEQEQEKNNTSAKTAAAAPLTSECREDGSTERRQKRRGTPEDETCARWLFGRILASNPEHKPPNFSTWADEVRLMRERDGRTHRAICELFDWAQGDSFWRANVLSPAKLREKWDQLTIKRGTPQKGQKHDNFATQDYRAGVAPDGSF</sequence>
<comment type="caution">
    <text evidence="2">The sequence shown here is derived from an EMBL/GenBank/DDBJ whole genome shotgun (WGS) entry which is preliminary data.</text>
</comment>
<keyword evidence="3" id="KW-1185">Reference proteome</keyword>
<evidence type="ECO:0000256" key="1">
    <source>
        <dbReference type="SAM" id="MobiDB-lite"/>
    </source>
</evidence>
<proteinExistence type="predicted"/>
<protein>
    <submittedName>
        <fullName evidence="2">Uncharacterized protein</fullName>
    </submittedName>
</protein>
<dbReference type="AlphaFoldDB" id="A0A4Y9S7D2"/>
<dbReference type="EMBL" id="SPVG01000245">
    <property type="protein sequence ID" value="TFW15947.1"/>
    <property type="molecule type" value="Genomic_DNA"/>
</dbReference>